<dbReference type="InterPro" id="IPR056884">
    <property type="entry name" value="NPHP3-like_N"/>
</dbReference>
<proteinExistence type="predicted"/>
<dbReference type="PANTHER" id="PTHR10039">
    <property type="entry name" value="AMELOGENIN"/>
    <property type="match status" value="1"/>
</dbReference>
<protein>
    <recommendedName>
        <fullName evidence="3">Nephrocystin 3-like N-terminal domain-containing protein</fullName>
    </recommendedName>
</protein>
<feature type="domain" description="Nephrocystin 3-like N-terminal" evidence="3">
    <location>
        <begin position="200"/>
        <end position="370"/>
    </location>
</feature>
<dbReference type="RefSeq" id="XP_066670464.1">
    <property type="nucleotide sequence ID" value="XM_066806846.1"/>
</dbReference>
<keyword evidence="5" id="KW-1185">Reference proteome</keyword>
<gene>
    <name evidence="4" type="ORF">PG997_002531</name>
</gene>
<feature type="coiled-coil region" evidence="2">
    <location>
        <begin position="71"/>
        <end position="105"/>
    </location>
</feature>
<dbReference type="GeneID" id="92039906"/>
<name>A0ABR1WWQ7_9PEZI</name>
<accession>A0ABR1WWQ7</accession>
<comment type="caution">
    <text evidence="4">The sequence shown here is derived from an EMBL/GenBank/DDBJ whole genome shotgun (WGS) entry which is preliminary data.</text>
</comment>
<dbReference type="Proteomes" id="UP001433268">
    <property type="component" value="Unassembled WGS sequence"/>
</dbReference>
<dbReference type="PANTHER" id="PTHR10039:SF5">
    <property type="entry name" value="NACHT DOMAIN-CONTAINING PROTEIN"/>
    <property type="match status" value="1"/>
</dbReference>
<dbReference type="SUPFAM" id="SSF52540">
    <property type="entry name" value="P-loop containing nucleoside triphosphate hydrolases"/>
    <property type="match status" value="1"/>
</dbReference>
<keyword evidence="2" id="KW-0175">Coiled coil</keyword>
<reference evidence="4 5" key="1">
    <citation type="submission" date="2023-01" db="EMBL/GenBank/DDBJ databases">
        <title>Analysis of 21 Apiospora genomes using comparative genomics revels a genus with tremendous synthesis potential of carbohydrate active enzymes and secondary metabolites.</title>
        <authorList>
            <person name="Sorensen T."/>
        </authorList>
    </citation>
    <scope>NUCLEOTIDE SEQUENCE [LARGE SCALE GENOMIC DNA]</scope>
    <source>
        <strain evidence="4 5">CBS 114990</strain>
    </source>
</reference>
<organism evidence="4 5">
    <name type="scientific">Apiospora hydei</name>
    <dbReference type="NCBI Taxonomy" id="1337664"/>
    <lineage>
        <taxon>Eukaryota</taxon>
        <taxon>Fungi</taxon>
        <taxon>Dikarya</taxon>
        <taxon>Ascomycota</taxon>
        <taxon>Pezizomycotina</taxon>
        <taxon>Sordariomycetes</taxon>
        <taxon>Xylariomycetidae</taxon>
        <taxon>Amphisphaeriales</taxon>
        <taxon>Apiosporaceae</taxon>
        <taxon>Apiospora</taxon>
    </lineage>
</organism>
<evidence type="ECO:0000313" key="4">
    <source>
        <dbReference type="EMBL" id="KAK8087570.1"/>
    </source>
</evidence>
<dbReference type="InterPro" id="IPR027417">
    <property type="entry name" value="P-loop_NTPase"/>
</dbReference>
<evidence type="ECO:0000259" key="3">
    <source>
        <dbReference type="Pfam" id="PF24883"/>
    </source>
</evidence>
<evidence type="ECO:0000256" key="1">
    <source>
        <dbReference type="ARBA" id="ARBA00022737"/>
    </source>
</evidence>
<dbReference type="Gene3D" id="3.40.50.300">
    <property type="entry name" value="P-loop containing nucleotide triphosphate hydrolases"/>
    <property type="match status" value="1"/>
</dbReference>
<evidence type="ECO:0000313" key="5">
    <source>
        <dbReference type="Proteomes" id="UP001433268"/>
    </source>
</evidence>
<sequence>MDPFSAIGSVGNIVQYVGFAVKVLNSAKGMYTSTSAAGNSYAELESLAESMETISLRLQPSSTPSNMSKNEKALLDSQAKEQEKMEELEKNLRKYQEILTLQLQIMANDMLGQRLDDIARTGDIGELEMQSLSRNTDFLRSGIAASSLEPIAMKQVRVLLAQSDDAIEKAGQVLILKHLEDKNSGHLDSGTLDAMTKARSDYISWSRKNPFNLDGAIFHISGKPGAGKSTLVKYLSTHPATLDGLREWAAGKCLVVCQYFAWQPGVGIQNTIGGLVKTLLYHILQQAPELCKVAFEHQWQSIKAHYMVDDSHEEIREGLNVVLGSQETSDIRKLCFFIDGLDELREAPEDVVQFINDLGVPNVKLCVSSREWPEFQKNFKPCHKLTLQEINCRDIAFRIKDGLETVQDLKTRQDKEKVLGSCYELAHKSEGVFLWATLALGTVQESLTSALSAVDIAKKIASLPVEVEDLFQYIFTSMQCLLDESERHRAMVTLQLVLEHQRRLRTHYKALLLRRARKQILSRCFGLVEVNDEDELRFVHRDVFGFLVHDRTSEGIDALAMGFDMLEFMSQSFLATLKFTTPDPDYFEAPLRTGDKHHHGVHTVSLYLLDPPMGNLGSHNLSTSGTRSSLALSKFQHELLDVLDQSSISCSGKSRITKTFIPHVVEISTARAHSGYHVTHGVPEGTTDNYSRACTVADAVLLAVCSGINSDLVQQALALSRQECQSSRSSETSLPRVGLELQLWHALAGLREDSPEQSTFNTLDRIFREWCQDTRDTSPNGMWETLSSPELWRRLVWSGFWGARDGDHDHYTAPLEPLIRIFLLYGASPDISFQITRHLENKCCYWKIDSLEPPANHVILRRGLLPARLESHLIVQDSHTKNVFSLHELVDLWFPQPRAEVLQYLMWHSLEEGGHWVWMMSFV</sequence>
<dbReference type="EMBL" id="JAQQWN010000004">
    <property type="protein sequence ID" value="KAK8087570.1"/>
    <property type="molecule type" value="Genomic_DNA"/>
</dbReference>
<evidence type="ECO:0000256" key="2">
    <source>
        <dbReference type="SAM" id="Coils"/>
    </source>
</evidence>
<keyword evidence="1" id="KW-0677">Repeat</keyword>
<dbReference type="Pfam" id="PF24883">
    <property type="entry name" value="NPHP3_N"/>
    <property type="match status" value="1"/>
</dbReference>